<evidence type="ECO:0000313" key="3">
    <source>
        <dbReference type="Proteomes" id="UP000562045"/>
    </source>
</evidence>
<dbReference type="Proteomes" id="UP000562045">
    <property type="component" value="Unassembled WGS sequence"/>
</dbReference>
<organism evidence="2 3">
    <name type="scientific">Nocardioides aromaticivorans</name>
    <dbReference type="NCBI Taxonomy" id="200618"/>
    <lineage>
        <taxon>Bacteria</taxon>
        <taxon>Bacillati</taxon>
        <taxon>Actinomycetota</taxon>
        <taxon>Actinomycetes</taxon>
        <taxon>Propionibacteriales</taxon>
        <taxon>Nocardioidaceae</taxon>
        <taxon>Nocardioides</taxon>
    </lineage>
</organism>
<evidence type="ECO:0000313" key="2">
    <source>
        <dbReference type="EMBL" id="NYI44938.1"/>
    </source>
</evidence>
<reference evidence="2 3" key="1">
    <citation type="submission" date="2020-07" db="EMBL/GenBank/DDBJ databases">
        <title>Sequencing the genomes of 1000 actinobacteria strains.</title>
        <authorList>
            <person name="Klenk H.-P."/>
        </authorList>
    </citation>
    <scope>NUCLEOTIDE SEQUENCE [LARGE SCALE GENOMIC DNA]</scope>
    <source>
        <strain evidence="2 3">DSM 15131</strain>
    </source>
</reference>
<feature type="compositionally biased region" description="Basic residues" evidence="1">
    <location>
        <begin position="229"/>
        <end position="238"/>
    </location>
</feature>
<evidence type="ECO:0000256" key="1">
    <source>
        <dbReference type="SAM" id="MobiDB-lite"/>
    </source>
</evidence>
<comment type="caution">
    <text evidence="2">The sequence shown here is derived from an EMBL/GenBank/DDBJ whole genome shotgun (WGS) entry which is preliminary data.</text>
</comment>
<name>A0A7Z0CN89_9ACTN</name>
<feature type="region of interest" description="Disordered" evidence="1">
    <location>
        <begin position="218"/>
        <end position="246"/>
    </location>
</feature>
<sequence>MTTGRPRLSQLSLWDRHVALILDVFRDALHLLAAQGARGTEPDLNRLLYECVLRANRNRRIAGLAALDTPVMWESRNQPSPTTASGTAENKIPDFQCGLIDHECPDPLLSAKAFVIECKRLGQPTKSWNFTERYVTDGMSRFIDVGWQYGKYVRAGAMVGYLEGIALRSVIADVNVAANSNAVPPVSLNGTSTAPLHELVHTLTRAFPESPFQLTHLWVETPGPPPAPAKKRPSKRNPKAPMASTP</sequence>
<proteinExistence type="predicted"/>
<accession>A0A7Z0CN89</accession>
<dbReference type="EMBL" id="JACBZM010000001">
    <property type="protein sequence ID" value="NYI44938.1"/>
    <property type="molecule type" value="Genomic_DNA"/>
</dbReference>
<gene>
    <name evidence="2" type="ORF">BJ993_002018</name>
</gene>
<dbReference type="RefSeq" id="WP_179648660.1">
    <property type="nucleotide sequence ID" value="NZ_JACBZM010000001.1"/>
</dbReference>
<protein>
    <submittedName>
        <fullName evidence="2">Uncharacterized protein</fullName>
    </submittedName>
</protein>
<dbReference type="AlphaFoldDB" id="A0A7Z0CN89"/>